<keyword evidence="1" id="KW-0812">Transmembrane</keyword>
<feature type="transmembrane region" description="Helical" evidence="1">
    <location>
        <begin position="50"/>
        <end position="69"/>
    </location>
</feature>
<feature type="transmembrane region" description="Helical" evidence="1">
    <location>
        <begin position="137"/>
        <end position="158"/>
    </location>
</feature>
<feature type="transmembrane region" description="Helical" evidence="1">
    <location>
        <begin position="170"/>
        <end position="186"/>
    </location>
</feature>
<dbReference type="EMBL" id="FNCC01000012">
    <property type="protein sequence ID" value="SDG83395.1"/>
    <property type="molecule type" value="Genomic_DNA"/>
</dbReference>
<evidence type="ECO:0008006" key="4">
    <source>
        <dbReference type="Google" id="ProtNLM"/>
    </source>
</evidence>
<organism evidence="2 3">
    <name type="scientific">Lentzea fradiae</name>
    <dbReference type="NCBI Taxonomy" id="200378"/>
    <lineage>
        <taxon>Bacteria</taxon>
        <taxon>Bacillati</taxon>
        <taxon>Actinomycetota</taxon>
        <taxon>Actinomycetes</taxon>
        <taxon>Pseudonocardiales</taxon>
        <taxon>Pseudonocardiaceae</taxon>
        <taxon>Lentzea</taxon>
    </lineage>
</organism>
<feature type="transmembrane region" description="Helical" evidence="1">
    <location>
        <begin position="111"/>
        <end position="130"/>
    </location>
</feature>
<keyword evidence="3" id="KW-1185">Reference proteome</keyword>
<proteinExistence type="predicted"/>
<reference evidence="3" key="1">
    <citation type="submission" date="2016-10" db="EMBL/GenBank/DDBJ databases">
        <authorList>
            <person name="Varghese N."/>
            <person name="Submissions S."/>
        </authorList>
    </citation>
    <scope>NUCLEOTIDE SEQUENCE [LARGE SCALE GENOMIC DNA]</scope>
    <source>
        <strain evidence="3">CGMCC 4.3506</strain>
    </source>
</reference>
<dbReference type="Proteomes" id="UP000199623">
    <property type="component" value="Unassembled WGS sequence"/>
</dbReference>
<evidence type="ECO:0000256" key="1">
    <source>
        <dbReference type="SAM" id="Phobius"/>
    </source>
</evidence>
<dbReference type="AlphaFoldDB" id="A0A1G7XGH9"/>
<keyword evidence="1" id="KW-0472">Membrane</keyword>
<evidence type="ECO:0000313" key="3">
    <source>
        <dbReference type="Proteomes" id="UP000199623"/>
    </source>
</evidence>
<dbReference type="InterPro" id="IPR009339">
    <property type="entry name" value="DUF998"/>
</dbReference>
<feature type="transmembrane region" description="Helical" evidence="1">
    <location>
        <begin position="81"/>
        <end position="99"/>
    </location>
</feature>
<protein>
    <recommendedName>
        <fullName evidence="4">DUF998 domain-containing protein</fullName>
    </recommendedName>
</protein>
<accession>A0A1G7XGH9</accession>
<dbReference type="Pfam" id="PF06197">
    <property type="entry name" value="DUF998"/>
    <property type="match status" value="1"/>
</dbReference>
<feature type="transmembrane region" description="Helical" evidence="1">
    <location>
        <begin position="12"/>
        <end position="30"/>
    </location>
</feature>
<dbReference type="STRING" id="200378.SAMN05216553_1122"/>
<dbReference type="RefSeq" id="WP_245744234.1">
    <property type="nucleotide sequence ID" value="NZ_FNCC01000012.1"/>
</dbReference>
<sequence length="190" mass="20127">MSGVVRDRGGLLTGGLVLSLVPVLYLHVVSADELNPVTDVISDYVFVRNGTKWLAVASLSLAAVSGLLGWRLRHVPGPARWLIAGWTVGLAVATVFPTDPTGEPTTLSGHVHRYAAGVMFVCLPAAGLLIARQFPALRTVAVTAGVSSVAFLVSHVSFEGFTVRGLAERLLFVALYVLLFAIAGLHRRTT</sequence>
<evidence type="ECO:0000313" key="2">
    <source>
        <dbReference type="EMBL" id="SDG83395.1"/>
    </source>
</evidence>
<keyword evidence="1" id="KW-1133">Transmembrane helix</keyword>
<name>A0A1G7XGH9_9PSEU</name>
<gene>
    <name evidence="2" type="ORF">SAMN05216553_1122</name>
</gene>